<dbReference type="Gramene" id="AET2Gv20913100.44">
    <property type="protein sequence ID" value="AET2Gv20913100.44"/>
    <property type="gene ID" value="AET2Gv20913100"/>
</dbReference>
<dbReference type="InterPro" id="IPR001563">
    <property type="entry name" value="Peptidase_S10"/>
</dbReference>
<proteinExistence type="inferred from homology"/>
<reference evidence="3" key="3">
    <citation type="journal article" date="2017" name="Nature">
        <title>Genome sequence of the progenitor of the wheat D genome Aegilops tauschii.</title>
        <authorList>
            <person name="Luo M.C."/>
            <person name="Gu Y.Q."/>
            <person name="Puiu D."/>
            <person name="Wang H."/>
            <person name="Twardziok S.O."/>
            <person name="Deal K.R."/>
            <person name="Huo N."/>
            <person name="Zhu T."/>
            <person name="Wang L."/>
            <person name="Wang Y."/>
            <person name="McGuire P.E."/>
            <person name="Liu S."/>
            <person name="Long H."/>
            <person name="Ramasamy R.K."/>
            <person name="Rodriguez J.C."/>
            <person name="Van S.L."/>
            <person name="Yuan L."/>
            <person name="Wang Z."/>
            <person name="Xia Z."/>
            <person name="Xiao L."/>
            <person name="Anderson O.D."/>
            <person name="Ouyang S."/>
            <person name="Liang Y."/>
            <person name="Zimin A.V."/>
            <person name="Pertea G."/>
            <person name="Qi P."/>
            <person name="Bennetzen J.L."/>
            <person name="Dai X."/>
            <person name="Dawson M.W."/>
            <person name="Muller H.G."/>
            <person name="Kugler K."/>
            <person name="Rivarola-Duarte L."/>
            <person name="Spannagl M."/>
            <person name="Mayer K.F.X."/>
            <person name="Lu F.H."/>
            <person name="Bevan M.W."/>
            <person name="Leroy P."/>
            <person name="Li P."/>
            <person name="You F.M."/>
            <person name="Sun Q."/>
            <person name="Liu Z."/>
            <person name="Lyons E."/>
            <person name="Wicker T."/>
            <person name="Salzberg S.L."/>
            <person name="Devos K.M."/>
            <person name="Dvorak J."/>
        </authorList>
    </citation>
    <scope>NUCLEOTIDE SEQUENCE [LARGE SCALE GENOMIC DNA]</scope>
    <source>
        <strain evidence="3">cv. AL8/78</strain>
    </source>
</reference>
<evidence type="ECO:0008006" key="5">
    <source>
        <dbReference type="Google" id="ProtNLM"/>
    </source>
</evidence>
<evidence type="ECO:0000256" key="1">
    <source>
        <dbReference type="ARBA" id="ARBA00009431"/>
    </source>
</evidence>
<dbReference type="PANTHER" id="PTHR11802:SF371">
    <property type="entry name" value="SERINE CARBOXYPEPTIDASE-LIKE 19"/>
    <property type="match status" value="1"/>
</dbReference>
<dbReference type="AlphaFoldDB" id="A0A453CPB5"/>
<accession>A0A453CPB5</accession>
<protein>
    <recommendedName>
        <fullName evidence="5">Serine carboxypeptidase-like 19</fullName>
    </recommendedName>
</protein>
<dbReference type="PANTHER" id="PTHR11802">
    <property type="entry name" value="SERINE PROTEASE FAMILY S10 SERINE CARBOXYPEPTIDASE"/>
    <property type="match status" value="1"/>
</dbReference>
<reference evidence="3" key="5">
    <citation type="journal article" date="2021" name="G3 (Bethesda)">
        <title>Aegilops tauschii genome assembly Aet v5.0 features greater sequence contiguity and improved annotation.</title>
        <authorList>
            <person name="Wang L."/>
            <person name="Zhu T."/>
            <person name="Rodriguez J.C."/>
            <person name="Deal K.R."/>
            <person name="Dubcovsky J."/>
            <person name="McGuire P.E."/>
            <person name="Lux T."/>
            <person name="Spannagl M."/>
            <person name="Mayer K.F.X."/>
            <person name="Baldrich P."/>
            <person name="Meyers B.C."/>
            <person name="Huo N."/>
            <person name="Gu Y.Q."/>
            <person name="Zhou H."/>
            <person name="Devos K.M."/>
            <person name="Bennetzen J.L."/>
            <person name="Unver T."/>
            <person name="Budak H."/>
            <person name="Gulick P.J."/>
            <person name="Galiba G."/>
            <person name="Kalapos B."/>
            <person name="Nelson D.R."/>
            <person name="Li P."/>
            <person name="You F.M."/>
            <person name="Luo M.C."/>
            <person name="Dvorak J."/>
        </authorList>
    </citation>
    <scope>NUCLEOTIDE SEQUENCE [LARGE SCALE GENOMIC DNA]</scope>
    <source>
        <strain evidence="3">cv. AL8/78</strain>
    </source>
</reference>
<evidence type="ECO:0000313" key="4">
    <source>
        <dbReference type="Proteomes" id="UP000015105"/>
    </source>
</evidence>
<dbReference type="GO" id="GO:0016747">
    <property type="term" value="F:acyltransferase activity, transferring groups other than amino-acyl groups"/>
    <property type="evidence" value="ECO:0007669"/>
    <property type="project" value="TreeGrafter"/>
</dbReference>
<organism evidence="3 4">
    <name type="scientific">Aegilops tauschii subsp. strangulata</name>
    <name type="common">Goatgrass</name>
    <dbReference type="NCBI Taxonomy" id="200361"/>
    <lineage>
        <taxon>Eukaryota</taxon>
        <taxon>Viridiplantae</taxon>
        <taxon>Streptophyta</taxon>
        <taxon>Embryophyta</taxon>
        <taxon>Tracheophyta</taxon>
        <taxon>Spermatophyta</taxon>
        <taxon>Magnoliopsida</taxon>
        <taxon>Liliopsida</taxon>
        <taxon>Poales</taxon>
        <taxon>Poaceae</taxon>
        <taxon>BOP clade</taxon>
        <taxon>Pooideae</taxon>
        <taxon>Triticodae</taxon>
        <taxon>Triticeae</taxon>
        <taxon>Triticinae</taxon>
        <taxon>Aegilops</taxon>
    </lineage>
</organism>
<reference evidence="4" key="1">
    <citation type="journal article" date="2014" name="Science">
        <title>Ancient hybridizations among the ancestral genomes of bread wheat.</title>
        <authorList>
            <consortium name="International Wheat Genome Sequencing Consortium,"/>
            <person name="Marcussen T."/>
            <person name="Sandve S.R."/>
            <person name="Heier L."/>
            <person name="Spannagl M."/>
            <person name="Pfeifer M."/>
            <person name="Jakobsen K.S."/>
            <person name="Wulff B.B."/>
            <person name="Steuernagel B."/>
            <person name="Mayer K.F."/>
            <person name="Olsen O.A."/>
        </authorList>
    </citation>
    <scope>NUCLEOTIDE SEQUENCE [LARGE SCALE GENOMIC DNA]</scope>
    <source>
        <strain evidence="4">cv. AL8/78</strain>
    </source>
</reference>
<sequence>EQQNGATRKKLKTKTEQKEAVDHHNERAAAPAPPPDPLHRTYHKAARSRRRSLQFQGGDQPPGVPGPPPLPPRDRVRGGGRGQRHRAVLLLRRVRGRRRECPFPPLAHRRRPLLRTQRPRVRDRYILFAFSGHYSLRHIILRCIHMSTATTGPFKFVVEPYNGTIPSLEINPNSWTKVAHILFVDSPAGAGFSFSKQPKGYHVGEVSTSLQLHDFLIKWIRDHPKFLSSPLYIGGDSYAGKIVPFIAQKISQGNEVGRRPLLNLKGYLLGNPATGERIDESSKVPFAHGFGIISDQLYETILGHCQGQDYKNPTNVLCAKALGTFHSLLSEVMLPHILWDKCVYSSAGPHAETDDSAGAGRKILSEEAAGIKMGKRLKHPPVRPPLDCINYAHYLSYFWANDERTRDALGVKEGTVDEWVRCQDGGVPYTRDIVSTIKYHRNVTANGYRALVYSGDHDSVVPHLGTQAWVRSLGFPIVDEWRAWHLHGQSAGFTVSYTNNMTFATVKGAGHTAPEYEPEKCFAMFSRWILNQPL</sequence>
<dbReference type="SUPFAM" id="SSF53474">
    <property type="entry name" value="alpha/beta-Hydrolases"/>
    <property type="match status" value="1"/>
</dbReference>
<evidence type="ECO:0000256" key="2">
    <source>
        <dbReference type="SAM" id="MobiDB-lite"/>
    </source>
</evidence>
<feature type="compositionally biased region" description="Pro residues" evidence="2">
    <location>
        <begin position="62"/>
        <end position="71"/>
    </location>
</feature>
<dbReference type="InterPro" id="IPR029058">
    <property type="entry name" value="AB_hydrolase_fold"/>
</dbReference>
<feature type="compositionally biased region" description="Basic and acidic residues" evidence="2">
    <location>
        <begin position="13"/>
        <end position="27"/>
    </location>
</feature>
<dbReference type="EnsemblPlants" id="AET2Gv20913100.44">
    <property type="protein sequence ID" value="AET2Gv20913100.44"/>
    <property type="gene ID" value="AET2Gv20913100"/>
</dbReference>
<reference evidence="3" key="4">
    <citation type="submission" date="2019-03" db="UniProtKB">
        <authorList>
            <consortium name="EnsemblPlants"/>
        </authorList>
    </citation>
    <scope>IDENTIFICATION</scope>
</reference>
<name>A0A453CPB5_AEGTS</name>
<dbReference type="Gene3D" id="3.40.50.1820">
    <property type="entry name" value="alpha/beta hydrolase"/>
    <property type="match status" value="1"/>
</dbReference>
<reference evidence="4" key="2">
    <citation type="journal article" date="2017" name="Nat. Plants">
        <title>The Aegilops tauschii genome reveals multiple impacts of transposons.</title>
        <authorList>
            <person name="Zhao G."/>
            <person name="Zou C."/>
            <person name="Li K."/>
            <person name="Wang K."/>
            <person name="Li T."/>
            <person name="Gao L."/>
            <person name="Zhang X."/>
            <person name="Wang H."/>
            <person name="Yang Z."/>
            <person name="Liu X."/>
            <person name="Jiang W."/>
            <person name="Mao L."/>
            <person name="Kong X."/>
            <person name="Jiao Y."/>
            <person name="Jia J."/>
        </authorList>
    </citation>
    <scope>NUCLEOTIDE SEQUENCE [LARGE SCALE GENOMIC DNA]</scope>
    <source>
        <strain evidence="4">cv. AL8/78</strain>
    </source>
</reference>
<evidence type="ECO:0000313" key="3">
    <source>
        <dbReference type="EnsemblPlants" id="AET2Gv20913100.44"/>
    </source>
</evidence>
<keyword evidence="4" id="KW-1185">Reference proteome</keyword>
<dbReference type="Proteomes" id="UP000015105">
    <property type="component" value="Chromosome 2D"/>
</dbReference>
<comment type="similarity">
    <text evidence="1">Belongs to the peptidase S10 family.</text>
</comment>
<dbReference type="Pfam" id="PF00450">
    <property type="entry name" value="Peptidase_S10"/>
    <property type="match status" value="1"/>
</dbReference>
<dbReference type="PRINTS" id="PR00724">
    <property type="entry name" value="CRBOXYPTASEC"/>
</dbReference>
<dbReference type="GO" id="GO:0019748">
    <property type="term" value="P:secondary metabolic process"/>
    <property type="evidence" value="ECO:0007669"/>
    <property type="project" value="TreeGrafter"/>
</dbReference>
<dbReference type="GO" id="GO:0006508">
    <property type="term" value="P:proteolysis"/>
    <property type="evidence" value="ECO:0007669"/>
    <property type="project" value="InterPro"/>
</dbReference>
<dbReference type="GO" id="GO:0004185">
    <property type="term" value="F:serine-type carboxypeptidase activity"/>
    <property type="evidence" value="ECO:0007669"/>
    <property type="project" value="InterPro"/>
</dbReference>
<feature type="region of interest" description="Disordered" evidence="2">
    <location>
        <begin position="1"/>
        <end position="86"/>
    </location>
</feature>
<feature type="compositionally biased region" description="Basic residues" evidence="2">
    <location>
        <begin position="40"/>
        <end position="52"/>
    </location>
</feature>
<dbReference type="STRING" id="200361.A0A453CPB5"/>